<organism evidence="2 3">
    <name type="scientific">Phyllosticta capitalensis</name>
    <dbReference type="NCBI Taxonomy" id="121624"/>
    <lineage>
        <taxon>Eukaryota</taxon>
        <taxon>Fungi</taxon>
        <taxon>Dikarya</taxon>
        <taxon>Ascomycota</taxon>
        <taxon>Pezizomycotina</taxon>
        <taxon>Dothideomycetes</taxon>
        <taxon>Dothideomycetes incertae sedis</taxon>
        <taxon>Botryosphaeriales</taxon>
        <taxon>Phyllostictaceae</taxon>
        <taxon>Phyllosticta</taxon>
    </lineage>
</organism>
<protein>
    <submittedName>
        <fullName evidence="2">Uncharacterized protein</fullName>
    </submittedName>
</protein>
<proteinExistence type="predicted"/>
<evidence type="ECO:0000313" key="2">
    <source>
        <dbReference type="EMBL" id="KAK8233396.1"/>
    </source>
</evidence>
<feature type="region of interest" description="Disordered" evidence="1">
    <location>
        <begin position="624"/>
        <end position="681"/>
    </location>
</feature>
<dbReference type="EMBL" id="JBBWRZ010000006">
    <property type="protein sequence ID" value="KAK8233396.1"/>
    <property type="molecule type" value="Genomic_DNA"/>
</dbReference>
<feature type="compositionally biased region" description="Low complexity" evidence="1">
    <location>
        <begin position="657"/>
        <end position="669"/>
    </location>
</feature>
<gene>
    <name evidence="2" type="ORF">HDK90DRAFT_265184</name>
</gene>
<name>A0ABR1YLM3_9PEZI</name>
<sequence length="681" mass="76280">MAQESRPSDTSDNLDDLFQDWPADVPFSNFDTSFLYDIQGNPSNDLVSLPSGDTSGLYQPQHLQVTIPEATASVDSANPIATQTISEPIYDPSLLDDFVGIVDDNLPLTYGTRQTQAAEPPQSQYLTAVPGALDPFGLDNTFYEQPTSTWGELNIQSQQTAPYYAPPTVHAPVASSQANAPPTIQTVQALQSRPRLDSPDFAASTVHAPVAPSQAALLPPRSQAVQALQSRTRLDSPEFTAPINIADYKLERPEHDSKHSWVRINKTTMGLTKRSGKINTYDPEKMYETFAHPQGPWQSTSFQFMYAPHGELSMPTYSVEQIKQFIYEHPVSADCKLRLWIQKCAADSARRYPTSTLNRCRFANCPVRDVLGNDGTMIAGHYRVCVDEKSFKHDQRVDPYKTTAYFHLYCFEKFLDLPDVCRLPNVEVRADLRQFQSEPKSKFNASLAGERAGAIAERFIESCRRQKTDATTGRPLVRYLGDYRVYPQHRGNGWYEDTLSYHMIKDKEANRAASSKHALAARAQKFSQIQHNLGNLDLFARAKLAERKPAKQPVQRKKRSRAAALEEGYDSDDSEVFTPPRRRRRGSENTTSSAYAAPAALPHVVTPSQQPAFNSAQPISQNVVQSMQAAQHPQTQPLAPLYPDFFASPSTYTAPPQQQNQQQQQQSQSMYPTDFDDLFQD</sequence>
<accession>A0ABR1YLM3</accession>
<dbReference type="Proteomes" id="UP001492380">
    <property type="component" value="Unassembled WGS sequence"/>
</dbReference>
<feature type="compositionally biased region" description="Polar residues" evidence="1">
    <location>
        <begin position="624"/>
        <end position="637"/>
    </location>
</feature>
<evidence type="ECO:0000313" key="3">
    <source>
        <dbReference type="Proteomes" id="UP001492380"/>
    </source>
</evidence>
<comment type="caution">
    <text evidence="2">The sequence shown here is derived from an EMBL/GenBank/DDBJ whole genome shotgun (WGS) entry which is preliminary data.</text>
</comment>
<keyword evidence="3" id="KW-1185">Reference proteome</keyword>
<reference evidence="2 3" key="1">
    <citation type="submission" date="2024-04" db="EMBL/GenBank/DDBJ databases">
        <title>Phyllosticta paracitricarpa is synonymous to the EU quarantine fungus P. citricarpa based on phylogenomic analyses.</title>
        <authorList>
            <consortium name="Lawrence Berkeley National Laboratory"/>
            <person name="Van Ingen-Buijs V.A."/>
            <person name="Van Westerhoven A.C."/>
            <person name="Haridas S."/>
            <person name="Skiadas P."/>
            <person name="Martin F."/>
            <person name="Groenewald J.Z."/>
            <person name="Crous P.W."/>
            <person name="Seidl M.F."/>
        </authorList>
    </citation>
    <scope>NUCLEOTIDE SEQUENCE [LARGE SCALE GENOMIC DNA]</scope>
    <source>
        <strain evidence="2 3">CBS 123374</strain>
    </source>
</reference>
<evidence type="ECO:0000256" key="1">
    <source>
        <dbReference type="SAM" id="MobiDB-lite"/>
    </source>
</evidence>
<feature type="region of interest" description="Disordered" evidence="1">
    <location>
        <begin position="547"/>
        <end position="598"/>
    </location>
</feature>